<dbReference type="GO" id="GO:0018580">
    <property type="term" value="F:nitronate monooxygenase activity"/>
    <property type="evidence" value="ECO:0007669"/>
    <property type="project" value="InterPro"/>
</dbReference>
<dbReference type="OrthoDB" id="2349068at2759"/>
<proteinExistence type="predicted"/>
<sequence>MHPLTTKFTALMNIQSPIVGAPMYFATTPDMVVAVSGSGGFGFIAAGFESSETLKKQLQYVRSKLNVAAGIPLPTGVGLLGWILDKTEISDDPRIPAVLDELPAAIWFAFGTNLGKYVEHVRAYDEKRDPEKPHKTLVFVIVNSVEDALRAANEWKVDVLVVQGTEAGGHGGASAPPLLNLLQGVLDAIPTDGPAIIAAGGISTGAQIAALLTLGASGVVLGTRFLFTPECMYSDQMKAVLLDAGLNSTARSLAFDEINRTAMWPEGIDGRAIANNILVDYREGKLDLETRLKKADADKANGKTDRLVIWAGVGVGHVKEIKGASEVLRCLHEETVAALITIAQLQ</sequence>
<evidence type="ECO:0000313" key="4">
    <source>
        <dbReference type="EMBL" id="EDR01987.1"/>
    </source>
</evidence>
<keyword evidence="1" id="KW-0285">Flavoprotein</keyword>
<dbReference type="HOGENOM" id="CLU_038732_9_1_1"/>
<dbReference type="PANTHER" id="PTHR32332:SF31">
    <property type="entry name" value="2-NITROPROPANE DIOXYGENASE FAMILY, PUTATIVE (AFU_ORTHOLOGUE AFUA_2G09850)-RELATED"/>
    <property type="match status" value="1"/>
</dbReference>
<reference evidence="4 5" key="1">
    <citation type="journal article" date="2008" name="Nature">
        <title>The genome of Laccaria bicolor provides insights into mycorrhizal symbiosis.</title>
        <authorList>
            <person name="Martin F."/>
            <person name="Aerts A."/>
            <person name="Ahren D."/>
            <person name="Brun A."/>
            <person name="Danchin E.G.J."/>
            <person name="Duchaussoy F."/>
            <person name="Gibon J."/>
            <person name="Kohler A."/>
            <person name="Lindquist E."/>
            <person name="Pereda V."/>
            <person name="Salamov A."/>
            <person name="Shapiro H.J."/>
            <person name="Wuyts J."/>
            <person name="Blaudez D."/>
            <person name="Buee M."/>
            <person name="Brokstein P."/>
            <person name="Canbaeck B."/>
            <person name="Cohen D."/>
            <person name="Courty P.E."/>
            <person name="Coutinho P.M."/>
            <person name="Delaruelle C."/>
            <person name="Detter J.C."/>
            <person name="Deveau A."/>
            <person name="DiFazio S."/>
            <person name="Duplessis S."/>
            <person name="Fraissinet-Tachet L."/>
            <person name="Lucic E."/>
            <person name="Frey-Klett P."/>
            <person name="Fourrey C."/>
            <person name="Feussner I."/>
            <person name="Gay G."/>
            <person name="Grimwood J."/>
            <person name="Hoegger P.J."/>
            <person name="Jain P."/>
            <person name="Kilaru S."/>
            <person name="Labbe J."/>
            <person name="Lin Y.C."/>
            <person name="Legue V."/>
            <person name="Le Tacon F."/>
            <person name="Marmeisse R."/>
            <person name="Melayah D."/>
            <person name="Montanini B."/>
            <person name="Muratet M."/>
            <person name="Nehls U."/>
            <person name="Niculita-Hirzel H."/>
            <person name="Oudot-Le Secq M.P."/>
            <person name="Peter M."/>
            <person name="Quesneville H."/>
            <person name="Rajashekar B."/>
            <person name="Reich M."/>
            <person name="Rouhier N."/>
            <person name="Schmutz J."/>
            <person name="Yin T."/>
            <person name="Chalot M."/>
            <person name="Henrissat B."/>
            <person name="Kuees U."/>
            <person name="Lucas S."/>
            <person name="Van de Peer Y."/>
            <person name="Podila G.K."/>
            <person name="Polle A."/>
            <person name="Pukkila P.J."/>
            <person name="Richardson P.M."/>
            <person name="Rouze P."/>
            <person name="Sanders I.R."/>
            <person name="Stajich J.E."/>
            <person name="Tunlid A."/>
            <person name="Tuskan G."/>
            <person name="Grigoriev I.V."/>
        </authorList>
    </citation>
    <scope>NUCLEOTIDE SEQUENCE [LARGE SCALE GENOMIC DNA]</scope>
    <source>
        <strain evidence="5">S238N-H82 / ATCC MYA-4686</strain>
    </source>
</reference>
<dbReference type="Proteomes" id="UP000001194">
    <property type="component" value="Unassembled WGS sequence"/>
</dbReference>
<dbReference type="InParanoid" id="B0DTX3"/>
<gene>
    <name evidence="4" type="ORF">LACBIDRAFT_310141</name>
</gene>
<dbReference type="Pfam" id="PF03060">
    <property type="entry name" value="NMO"/>
    <property type="match status" value="1"/>
</dbReference>
<dbReference type="InterPro" id="IPR013785">
    <property type="entry name" value="Aldolase_TIM"/>
</dbReference>
<dbReference type="STRING" id="486041.B0DTX3"/>
<dbReference type="EMBL" id="DS547134">
    <property type="protein sequence ID" value="EDR01987.1"/>
    <property type="molecule type" value="Genomic_DNA"/>
</dbReference>
<evidence type="ECO:0000256" key="3">
    <source>
        <dbReference type="ARBA" id="ARBA00023002"/>
    </source>
</evidence>
<evidence type="ECO:0000256" key="2">
    <source>
        <dbReference type="ARBA" id="ARBA00022643"/>
    </source>
</evidence>
<dbReference type="KEGG" id="lbc:LACBIDRAFT_310141"/>
<dbReference type="CDD" id="cd04730">
    <property type="entry name" value="NPD_like"/>
    <property type="match status" value="1"/>
</dbReference>
<dbReference type="AlphaFoldDB" id="B0DTX3"/>
<evidence type="ECO:0000313" key="5">
    <source>
        <dbReference type="Proteomes" id="UP000001194"/>
    </source>
</evidence>
<dbReference type="PANTHER" id="PTHR32332">
    <property type="entry name" value="2-NITROPROPANE DIOXYGENASE"/>
    <property type="match status" value="1"/>
</dbReference>
<keyword evidence="5" id="KW-1185">Reference proteome</keyword>
<dbReference type="SUPFAM" id="SSF51412">
    <property type="entry name" value="Inosine monophosphate dehydrogenase (IMPDH)"/>
    <property type="match status" value="1"/>
</dbReference>
<protein>
    <submittedName>
        <fullName evidence="4">Predicted protein</fullName>
    </submittedName>
</protein>
<keyword evidence="2" id="KW-0288">FMN</keyword>
<dbReference type="RefSeq" id="XP_001887378.1">
    <property type="nucleotide sequence ID" value="XM_001887343.1"/>
</dbReference>
<dbReference type="GeneID" id="6083060"/>
<dbReference type="InterPro" id="IPR004136">
    <property type="entry name" value="NMO"/>
</dbReference>
<name>B0DTX3_LACBS</name>
<keyword evidence="3" id="KW-0560">Oxidoreductase</keyword>
<dbReference type="Gene3D" id="3.20.20.70">
    <property type="entry name" value="Aldolase class I"/>
    <property type="match status" value="1"/>
</dbReference>
<organism evidence="5">
    <name type="scientific">Laccaria bicolor (strain S238N-H82 / ATCC MYA-4686)</name>
    <name type="common">Bicoloured deceiver</name>
    <name type="synonym">Laccaria laccata var. bicolor</name>
    <dbReference type="NCBI Taxonomy" id="486041"/>
    <lineage>
        <taxon>Eukaryota</taxon>
        <taxon>Fungi</taxon>
        <taxon>Dikarya</taxon>
        <taxon>Basidiomycota</taxon>
        <taxon>Agaricomycotina</taxon>
        <taxon>Agaricomycetes</taxon>
        <taxon>Agaricomycetidae</taxon>
        <taxon>Agaricales</taxon>
        <taxon>Agaricineae</taxon>
        <taxon>Hydnangiaceae</taxon>
        <taxon>Laccaria</taxon>
    </lineage>
</organism>
<evidence type="ECO:0000256" key="1">
    <source>
        <dbReference type="ARBA" id="ARBA00022630"/>
    </source>
</evidence>
<accession>B0DTX3</accession>